<feature type="region of interest" description="Disordered" evidence="1">
    <location>
        <begin position="181"/>
        <end position="388"/>
    </location>
</feature>
<dbReference type="EMBL" id="MU004196">
    <property type="protein sequence ID" value="KAF2490933.1"/>
    <property type="molecule type" value="Genomic_DNA"/>
</dbReference>
<dbReference type="InterPro" id="IPR019416">
    <property type="entry name" value="NCBP3"/>
</dbReference>
<dbReference type="Pfam" id="PF10309">
    <property type="entry name" value="NCBP3"/>
    <property type="match status" value="1"/>
</dbReference>
<dbReference type="AlphaFoldDB" id="A0A6A6QH27"/>
<feature type="compositionally biased region" description="Basic and acidic residues" evidence="1">
    <location>
        <begin position="350"/>
        <end position="369"/>
    </location>
</feature>
<organism evidence="2 3">
    <name type="scientific">Lophium mytilinum</name>
    <dbReference type="NCBI Taxonomy" id="390894"/>
    <lineage>
        <taxon>Eukaryota</taxon>
        <taxon>Fungi</taxon>
        <taxon>Dikarya</taxon>
        <taxon>Ascomycota</taxon>
        <taxon>Pezizomycotina</taxon>
        <taxon>Dothideomycetes</taxon>
        <taxon>Pleosporomycetidae</taxon>
        <taxon>Mytilinidiales</taxon>
        <taxon>Mytilinidiaceae</taxon>
        <taxon>Lophium</taxon>
    </lineage>
</organism>
<gene>
    <name evidence="2" type="ORF">BU16DRAFT_530521</name>
</gene>
<name>A0A6A6QH27_9PEZI</name>
<sequence length="478" mass="54424">METNEPTNMQKYLTDVDMEDVGDIDLDLDDDELWEKVREQTREDNAAEELKRQQSLLHPFERLNDPPAPRTQLTDTVPRRVHIMGLNTLSTRDVEAFVAEHGCNQTFLKIDWINDSSANLEFVTDEAAKQALNAFTGLIVEDWEEKGVPKSGLKTKELSYRPDVELRVRLATIYDAKQKGARERSQYYRNNNRRDSRSRDRGRFRKPRDLDAPRKGRHGDGEFDVNLYGDDTSGSSRDASRQRDATSRMRSMSGDRGHTAYPRARDTELFGDGSSRKKVQFSREDDRGRLRDRSASPDPEGDGRMGFEADEEASRRKIRRRTPTPPSYRKDARSTRGNELFPVKAVNASTDRELFEKKTPTAPRSKELFPNRTPNSNHRRSDAVDASEDVPELFGKAPAKSRSLADRITRGPPSLEDRITKPRDLASRITNNAQEGQAEGFTIRGAAQETRELFGGKELFDTKNKGRGGPRRGAEDFF</sequence>
<dbReference type="GO" id="GO:0000340">
    <property type="term" value="F:RNA 7-methylguanosine cap binding"/>
    <property type="evidence" value="ECO:0007669"/>
    <property type="project" value="InterPro"/>
</dbReference>
<dbReference type="PANTHER" id="PTHR16291">
    <property type="entry name" value="NUCLEAR CAP-BINDING PROTEIN SUBUNIT 3"/>
    <property type="match status" value="1"/>
</dbReference>
<keyword evidence="3" id="KW-1185">Reference proteome</keyword>
<feature type="compositionally biased region" description="Basic and acidic residues" evidence="1">
    <location>
        <begin position="454"/>
        <end position="464"/>
    </location>
</feature>
<feature type="compositionally biased region" description="Basic and acidic residues" evidence="1">
    <location>
        <begin position="238"/>
        <end position="268"/>
    </location>
</feature>
<feature type="compositionally biased region" description="Basic and acidic residues" evidence="1">
    <location>
        <begin position="42"/>
        <end position="52"/>
    </location>
</feature>
<feature type="compositionally biased region" description="Basic and acidic residues" evidence="1">
    <location>
        <begin position="181"/>
        <end position="221"/>
    </location>
</feature>
<reference evidence="2" key="1">
    <citation type="journal article" date="2020" name="Stud. Mycol.">
        <title>101 Dothideomycetes genomes: a test case for predicting lifestyles and emergence of pathogens.</title>
        <authorList>
            <person name="Haridas S."/>
            <person name="Albert R."/>
            <person name="Binder M."/>
            <person name="Bloem J."/>
            <person name="Labutti K."/>
            <person name="Salamov A."/>
            <person name="Andreopoulos B."/>
            <person name="Baker S."/>
            <person name="Barry K."/>
            <person name="Bills G."/>
            <person name="Bluhm B."/>
            <person name="Cannon C."/>
            <person name="Castanera R."/>
            <person name="Culley D."/>
            <person name="Daum C."/>
            <person name="Ezra D."/>
            <person name="Gonzalez J."/>
            <person name="Henrissat B."/>
            <person name="Kuo A."/>
            <person name="Liang C."/>
            <person name="Lipzen A."/>
            <person name="Lutzoni F."/>
            <person name="Magnuson J."/>
            <person name="Mondo S."/>
            <person name="Nolan M."/>
            <person name="Ohm R."/>
            <person name="Pangilinan J."/>
            <person name="Park H.-J."/>
            <person name="Ramirez L."/>
            <person name="Alfaro M."/>
            <person name="Sun H."/>
            <person name="Tritt A."/>
            <person name="Yoshinaga Y."/>
            <person name="Zwiers L.-H."/>
            <person name="Turgeon B."/>
            <person name="Goodwin S."/>
            <person name="Spatafora J."/>
            <person name="Crous P."/>
            <person name="Grigoriev I."/>
        </authorList>
    </citation>
    <scope>NUCLEOTIDE SEQUENCE</scope>
    <source>
        <strain evidence="2">CBS 269.34</strain>
    </source>
</reference>
<accession>A0A6A6QH27</accession>
<dbReference type="PANTHER" id="PTHR16291:SF0">
    <property type="entry name" value="NUCLEAR CAP-BINDING PROTEIN SUBUNIT 3"/>
    <property type="match status" value="1"/>
</dbReference>
<feature type="compositionally biased region" description="Basic and acidic residues" evidence="1">
    <location>
        <begin position="281"/>
        <end position="315"/>
    </location>
</feature>
<dbReference type="GO" id="GO:0003729">
    <property type="term" value="F:mRNA binding"/>
    <property type="evidence" value="ECO:0007669"/>
    <property type="project" value="InterPro"/>
</dbReference>
<dbReference type="OrthoDB" id="422106at2759"/>
<proteinExistence type="predicted"/>
<feature type="region of interest" description="Disordered" evidence="1">
    <location>
        <begin position="454"/>
        <end position="478"/>
    </location>
</feature>
<dbReference type="GO" id="GO:0005634">
    <property type="term" value="C:nucleus"/>
    <property type="evidence" value="ECO:0007669"/>
    <property type="project" value="TreeGrafter"/>
</dbReference>
<evidence type="ECO:0000256" key="1">
    <source>
        <dbReference type="SAM" id="MobiDB-lite"/>
    </source>
</evidence>
<feature type="compositionally biased region" description="Basic and acidic residues" evidence="1">
    <location>
        <begin position="403"/>
        <end position="418"/>
    </location>
</feature>
<feature type="region of interest" description="Disordered" evidence="1">
    <location>
        <begin position="42"/>
        <end position="72"/>
    </location>
</feature>
<evidence type="ECO:0000313" key="3">
    <source>
        <dbReference type="Proteomes" id="UP000799750"/>
    </source>
</evidence>
<feature type="region of interest" description="Disordered" evidence="1">
    <location>
        <begin position="399"/>
        <end position="418"/>
    </location>
</feature>
<protein>
    <submittedName>
        <fullName evidence="2">Uncharacterized protein</fullName>
    </submittedName>
</protein>
<dbReference type="Proteomes" id="UP000799750">
    <property type="component" value="Unassembled WGS sequence"/>
</dbReference>
<evidence type="ECO:0000313" key="2">
    <source>
        <dbReference type="EMBL" id="KAF2490933.1"/>
    </source>
</evidence>